<organism evidence="3 4">
    <name type="scientific">Orbilia ellipsospora</name>
    <dbReference type="NCBI Taxonomy" id="2528407"/>
    <lineage>
        <taxon>Eukaryota</taxon>
        <taxon>Fungi</taxon>
        <taxon>Dikarya</taxon>
        <taxon>Ascomycota</taxon>
        <taxon>Pezizomycotina</taxon>
        <taxon>Orbiliomycetes</taxon>
        <taxon>Orbiliales</taxon>
        <taxon>Orbiliaceae</taxon>
        <taxon>Orbilia</taxon>
    </lineage>
</organism>
<dbReference type="PROSITE" id="PS50200">
    <property type="entry name" value="RA"/>
    <property type="match status" value="1"/>
</dbReference>
<dbReference type="AlphaFoldDB" id="A0AAV9XN32"/>
<feature type="domain" description="Ras-associating" evidence="2">
    <location>
        <begin position="222"/>
        <end position="284"/>
    </location>
</feature>
<gene>
    <name evidence="3" type="primary">STE50_2</name>
    <name evidence="3" type="ORF">TWF694_006291</name>
</gene>
<evidence type="ECO:0000313" key="4">
    <source>
        <dbReference type="Proteomes" id="UP001365542"/>
    </source>
</evidence>
<feature type="compositionally biased region" description="Basic and acidic residues" evidence="1">
    <location>
        <begin position="71"/>
        <end position="86"/>
    </location>
</feature>
<feature type="compositionally biased region" description="Basic residues" evidence="1">
    <location>
        <begin position="87"/>
        <end position="98"/>
    </location>
</feature>
<evidence type="ECO:0000256" key="1">
    <source>
        <dbReference type="SAM" id="MobiDB-lite"/>
    </source>
</evidence>
<name>A0AAV9XN32_9PEZI</name>
<dbReference type="InterPro" id="IPR029071">
    <property type="entry name" value="Ubiquitin-like_domsf"/>
</dbReference>
<accession>A0AAV9XN32</accession>
<dbReference type="Proteomes" id="UP001365542">
    <property type="component" value="Unassembled WGS sequence"/>
</dbReference>
<dbReference type="GO" id="GO:0007165">
    <property type="term" value="P:signal transduction"/>
    <property type="evidence" value="ECO:0007669"/>
    <property type="project" value="InterPro"/>
</dbReference>
<evidence type="ECO:0000313" key="3">
    <source>
        <dbReference type="EMBL" id="KAK6542332.1"/>
    </source>
</evidence>
<dbReference type="SUPFAM" id="SSF54236">
    <property type="entry name" value="Ubiquitin-like"/>
    <property type="match status" value="1"/>
</dbReference>
<dbReference type="EMBL" id="JAVHJO010000002">
    <property type="protein sequence ID" value="KAK6542332.1"/>
    <property type="molecule type" value="Genomic_DNA"/>
</dbReference>
<dbReference type="Gene3D" id="3.10.20.90">
    <property type="entry name" value="Phosphatidylinositol 3-kinase Catalytic Subunit, Chain A, domain 1"/>
    <property type="match status" value="1"/>
</dbReference>
<evidence type="ECO:0000259" key="2">
    <source>
        <dbReference type="PROSITE" id="PS50200"/>
    </source>
</evidence>
<dbReference type="Pfam" id="PF00788">
    <property type="entry name" value="RA"/>
    <property type="match status" value="1"/>
</dbReference>
<reference evidence="3 4" key="1">
    <citation type="submission" date="2019-10" db="EMBL/GenBank/DDBJ databases">
        <authorList>
            <person name="Palmer J.M."/>
        </authorList>
    </citation>
    <scope>NUCLEOTIDE SEQUENCE [LARGE SCALE GENOMIC DNA]</scope>
    <source>
        <strain evidence="3 4">TWF694</strain>
    </source>
</reference>
<feature type="region of interest" description="Disordered" evidence="1">
    <location>
        <begin position="165"/>
        <end position="204"/>
    </location>
</feature>
<proteinExistence type="predicted"/>
<keyword evidence="4" id="KW-1185">Reference proteome</keyword>
<dbReference type="InterPro" id="IPR000159">
    <property type="entry name" value="RA_dom"/>
</dbReference>
<feature type="region of interest" description="Disordered" evidence="1">
    <location>
        <begin position="67"/>
        <end position="124"/>
    </location>
</feature>
<feature type="compositionally biased region" description="Acidic residues" evidence="1">
    <location>
        <begin position="189"/>
        <end position="198"/>
    </location>
</feature>
<protein>
    <submittedName>
        <fullName evidence="3">Adaptor for signal transduction</fullName>
    </submittedName>
</protein>
<comment type="caution">
    <text evidence="3">The sequence shown here is derived from an EMBL/GenBank/DDBJ whole genome shotgun (WGS) entry which is preliminary data.</text>
</comment>
<sequence length="294" mass="33231">MGPLFDMLRDRFQLESLASFEMELMPEMPCIMDIRPAPIPQSLLMKALPEIPSSDLGSWAEDALMDIGRSAGRDSHSKGRQRDSKRSSKQRNSKRKDSKQRDSKQSIDSAGSRGSSGSHPNRHFHLPELKLSRVSIGTNGIVSPDGSIIYDTPLRREFEELERLFGNSDDSDSRRDTWPPNSGSLTDSDGYDGDESPDESPVIKSPMIRMIQDQTPGLNEKTYQVLPAALKQYGIEADWWDYELWVTFNGGERMFDDDEKPLEIFKQMARDGMEPMLKLRKKQLDSPVSDGDSL</sequence>